<dbReference type="EMBL" id="JACOPS010000002">
    <property type="protein sequence ID" value="MBC5728095.1"/>
    <property type="molecule type" value="Genomic_DNA"/>
</dbReference>
<name>A0ABR7HKN3_9FIRM</name>
<reference evidence="1 2" key="1">
    <citation type="submission" date="2020-08" db="EMBL/GenBank/DDBJ databases">
        <title>Genome public.</title>
        <authorList>
            <person name="Liu C."/>
            <person name="Sun Q."/>
        </authorList>
    </citation>
    <scope>NUCLEOTIDE SEQUENCE [LARGE SCALE GENOMIC DNA]</scope>
    <source>
        <strain evidence="1 2">NSJ-71</strain>
    </source>
</reference>
<sequence length="161" mass="18365">MSVQSYPWTVRIYKGEGRFLIVEEVEHRAGYNTYSDKITIVSEAEDNLVAKLGNEALLGLKSIGDSPLYIGKPNDFWKNGSKYKGYITFWKHNNLASVRLYQNQSYEVYSSEKCREKKGGYNGCIKSINLSANATAEEIGNAIIDVFKAAEEYYERNPMEY</sequence>
<evidence type="ECO:0000313" key="2">
    <source>
        <dbReference type="Proteomes" id="UP000636755"/>
    </source>
</evidence>
<dbReference type="Proteomes" id="UP000636755">
    <property type="component" value="Unassembled WGS sequence"/>
</dbReference>
<evidence type="ECO:0000313" key="1">
    <source>
        <dbReference type="EMBL" id="MBC5728095.1"/>
    </source>
</evidence>
<accession>A0ABR7HKN3</accession>
<dbReference type="RefSeq" id="WP_186935271.1">
    <property type="nucleotide sequence ID" value="NZ_JACOPS010000002.1"/>
</dbReference>
<evidence type="ECO:0008006" key="3">
    <source>
        <dbReference type="Google" id="ProtNLM"/>
    </source>
</evidence>
<protein>
    <recommendedName>
        <fullName evidence="3">DUF4468 domain-containing protein</fullName>
    </recommendedName>
</protein>
<gene>
    <name evidence="1" type="ORF">H8R91_06115</name>
</gene>
<dbReference type="SUPFAM" id="SSF160207">
    <property type="entry name" value="NMB0488-like"/>
    <property type="match status" value="1"/>
</dbReference>
<organism evidence="1 2">
    <name type="scientific">Ruminococcus intestinalis</name>
    <dbReference type="NCBI Taxonomy" id="2763066"/>
    <lineage>
        <taxon>Bacteria</taxon>
        <taxon>Bacillati</taxon>
        <taxon>Bacillota</taxon>
        <taxon>Clostridia</taxon>
        <taxon>Eubacteriales</taxon>
        <taxon>Oscillospiraceae</taxon>
        <taxon>Ruminococcus</taxon>
    </lineage>
</organism>
<comment type="caution">
    <text evidence="1">The sequence shown here is derived from an EMBL/GenBank/DDBJ whole genome shotgun (WGS) entry which is preliminary data.</text>
</comment>
<dbReference type="InterPro" id="IPR037891">
    <property type="entry name" value="Cdil-like_sf"/>
</dbReference>
<proteinExistence type="predicted"/>
<keyword evidence="2" id="KW-1185">Reference proteome</keyword>